<organism evidence="4 5">
    <name type="scientific">Paenibacillus ihbetae</name>
    <dbReference type="NCBI Taxonomy" id="1870820"/>
    <lineage>
        <taxon>Bacteria</taxon>
        <taxon>Bacillati</taxon>
        <taxon>Bacillota</taxon>
        <taxon>Bacilli</taxon>
        <taxon>Bacillales</taxon>
        <taxon>Paenibacillaceae</taxon>
        <taxon>Paenibacillus</taxon>
    </lineage>
</organism>
<dbReference type="InterPro" id="IPR036390">
    <property type="entry name" value="WH_DNA-bd_sf"/>
</dbReference>
<dbReference type="CDD" id="cd09124">
    <property type="entry name" value="PLDc_like_TrmB_middle"/>
    <property type="match status" value="1"/>
</dbReference>
<dbReference type="InterPro" id="IPR036388">
    <property type="entry name" value="WH-like_DNA-bd_sf"/>
</dbReference>
<evidence type="ECO:0000313" key="5">
    <source>
        <dbReference type="Proteomes" id="UP000189059"/>
    </source>
</evidence>
<dbReference type="SUPFAM" id="SSF46785">
    <property type="entry name" value="Winged helix' DNA-binding domain"/>
    <property type="match status" value="1"/>
</dbReference>
<dbReference type="InterPro" id="IPR021586">
    <property type="entry name" value="Tscrpt_reg_TrmB_C"/>
</dbReference>
<feature type="domain" description="Transcription regulator TrmB C-terminal" evidence="3">
    <location>
        <begin position="109"/>
        <end position="229"/>
    </location>
</feature>
<dbReference type="Pfam" id="PF01978">
    <property type="entry name" value="TrmB"/>
    <property type="match status" value="1"/>
</dbReference>
<dbReference type="InterPro" id="IPR051797">
    <property type="entry name" value="TrmB-like"/>
</dbReference>
<protein>
    <submittedName>
        <fullName evidence="4">TrmB family transcriptional regulator</fullName>
    </submittedName>
</protein>
<dbReference type="EMBL" id="MRVI01000002">
    <property type="protein sequence ID" value="OOC59025.1"/>
    <property type="molecule type" value="Genomic_DNA"/>
</dbReference>
<dbReference type="PANTHER" id="PTHR34293:SF1">
    <property type="entry name" value="HTH-TYPE TRANSCRIPTIONAL REGULATOR TRMBL2"/>
    <property type="match status" value="1"/>
</dbReference>
<sequence>MEQLLHHLRNLGFTEIESKIMVDLAEHGPAGGYEVAKRLGASRSNVYAAMQRLERQGALERMSGEPVRYRSLKPEELTRMISGRVEASLAYVEKSLPRSSGTAAPFLSIEGDQAVLDALVRELGRAEHEIVVDVWREEAALLREPLAEAEARGVKVLWACDGPEQSLSRTLAWPGWRGLEERKRGGRKFSFVVDREWCMLGMRGGEFETGAVITEHPVMAELLLHHFTQEMVLFQLEQDMGDTLESRYGRNFGYIQSEYVTPEGLADPYGEEDERENDPDFFRKSAPETGAFEEAAPGLEAEAESGVSAEAGLGPVSEPASEPASKGTDSGS</sequence>
<keyword evidence="5" id="KW-1185">Reference proteome</keyword>
<evidence type="ECO:0000259" key="2">
    <source>
        <dbReference type="Pfam" id="PF01978"/>
    </source>
</evidence>
<proteinExistence type="predicted"/>
<feature type="region of interest" description="Disordered" evidence="1">
    <location>
        <begin position="263"/>
        <end position="332"/>
    </location>
</feature>
<evidence type="ECO:0000313" key="4">
    <source>
        <dbReference type="EMBL" id="OOC59025.1"/>
    </source>
</evidence>
<dbReference type="Gene3D" id="1.10.10.10">
    <property type="entry name" value="Winged helix-like DNA-binding domain superfamily/Winged helix DNA-binding domain"/>
    <property type="match status" value="1"/>
</dbReference>
<gene>
    <name evidence="4" type="ORF">BBD40_25575</name>
</gene>
<feature type="compositionally biased region" description="Low complexity" evidence="1">
    <location>
        <begin position="292"/>
        <end position="314"/>
    </location>
</feature>
<evidence type="ECO:0000259" key="3">
    <source>
        <dbReference type="Pfam" id="PF11495"/>
    </source>
</evidence>
<accession>A0ABX3JRG2</accession>
<dbReference type="Pfam" id="PF11495">
    <property type="entry name" value="Regulator_TrmB"/>
    <property type="match status" value="1"/>
</dbReference>
<comment type="caution">
    <text evidence="4">The sequence shown here is derived from an EMBL/GenBank/DDBJ whole genome shotgun (WGS) entry which is preliminary data.</text>
</comment>
<dbReference type="Proteomes" id="UP000189059">
    <property type="component" value="Unassembled WGS sequence"/>
</dbReference>
<dbReference type="InterPro" id="IPR002831">
    <property type="entry name" value="Tscrpt_reg_TrmB_N"/>
</dbReference>
<dbReference type="PANTHER" id="PTHR34293">
    <property type="entry name" value="HTH-TYPE TRANSCRIPTIONAL REGULATOR TRMBL2"/>
    <property type="match status" value="1"/>
</dbReference>
<name>A0ABX3JRG2_9BACL</name>
<evidence type="ECO:0000256" key="1">
    <source>
        <dbReference type="SAM" id="MobiDB-lite"/>
    </source>
</evidence>
<feature type="domain" description="Transcription regulator TrmB N-terminal" evidence="2">
    <location>
        <begin position="8"/>
        <end position="75"/>
    </location>
</feature>
<reference evidence="4 5" key="1">
    <citation type="submission" date="2016-12" db="EMBL/GenBank/DDBJ databases">
        <title>Genome sequencing and description of Paenibacillus sp. nov. from high altitude lake in the Indian Trans- Himalayas.</title>
        <authorList>
            <person name="Kiran S."/>
            <person name="Swarnkar M.K."/>
            <person name="Rana A."/>
            <person name="Tewari R."/>
            <person name="Gulati A."/>
        </authorList>
    </citation>
    <scope>NUCLEOTIDE SEQUENCE [LARGE SCALE GENOMIC DNA]</scope>
    <source>
        <strain evidence="4 5">IHBB 9951</strain>
    </source>
</reference>